<dbReference type="OrthoDB" id="43654at2759"/>
<dbReference type="PANTHER" id="PTHR34154">
    <property type="entry name" value="ALKALI-SENSITIVE LINKAGE PROTEIN 1"/>
    <property type="match status" value="1"/>
</dbReference>
<accession>A0A423VW77</accession>
<dbReference type="InterPro" id="IPR053183">
    <property type="entry name" value="ASL1"/>
</dbReference>
<comment type="caution">
    <text evidence="3">The sequence shown here is derived from an EMBL/GenBank/DDBJ whole genome shotgun (WGS) entry which is preliminary data.</text>
</comment>
<gene>
    <name evidence="3" type="ORF">VMCG_08570</name>
</gene>
<dbReference type="Proteomes" id="UP000283895">
    <property type="component" value="Unassembled WGS sequence"/>
</dbReference>
<evidence type="ECO:0000259" key="2">
    <source>
        <dbReference type="Pfam" id="PF11790"/>
    </source>
</evidence>
<dbReference type="InterPro" id="IPR017853">
    <property type="entry name" value="GH"/>
</dbReference>
<dbReference type="SUPFAM" id="SSF51445">
    <property type="entry name" value="(Trans)glycosidases"/>
    <property type="match status" value="1"/>
</dbReference>
<feature type="chain" id="PRO_5019189416" description="Asl1-like glycosyl hydrolase catalytic domain-containing protein" evidence="1">
    <location>
        <begin position="25"/>
        <end position="285"/>
    </location>
</feature>
<sequence length="285" mass="31618">MDFFKKIACAVFLMAILMADALLAANPKRGLGANEDVKITNFGGEDSQIVWQYNWDSNTTNKQPFCEYVPMLWTIPEDPGVWNDHANYWIAAGTSHLLAFNEPENKGQSNIDPAPAADAYRQYMQPFAGKAMLGAPAVSNDGYTWMSEFLGNCTDCTIDFVPIHWYNPAFLLDDFKNFTMEMCRLVGNRPIWVTEFMPLGNDTAASEQFMEDAITWLDDQYCVERYAYFGTADGFTSLLDNDGPLLSALGEKYAFTPYSGVGNTPMPVTGGDGVGAKRKGCARRG</sequence>
<name>A0A423VW77_9PEZI</name>
<evidence type="ECO:0000256" key="1">
    <source>
        <dbReference type="SAM" id="SignalP"/>
    </source>
</evidence>
<evidence type="ECO:0000313" key="4">
    <source>
        <dbReference type="Proteomes" id="UP000283895"/>
    </source>
</evidence>
<feature type="domain" description="Asl1-like glycosyl hydrolase catalytic" evidence="2">
    <location>
        <begin position="39"/>
        <end position="253"/>
    </location>
</feature>
<dbReference type="AlphaFoldDB" id="A0A423VW77"/>
<dbReference type="EMBL" id="LKEA01000037">
    <property type="protein sequence ID" value="ROV95236.1"/>
    <property type="molecule type" value="Genomic_DNA"/>
</dbReference>
<dbReference type="GO" id="GO:0071966">
    <property type="term" value="P:fungal-type cell wall polysaccharide metabolic process"/>
    <property type="evidence" value="ECO:0007669"/>
    <property type="project" value="TreeGrafter"/>
</dbReference>
<dbReference type="Gene3D" id="3.20.20.80">
    <property type="entry name" value="Glycosidases"/>
    <property type="match status" value="1"/>
</dbReference>
<organism evidence="3 4">
    <name type="scientific">Cytospora schulzeri</name>
    <dbReference type="NCBI Taxonomy" id="448051"/>
    <lineage>
        <taxon>Eukaryota</taxon>
        <taxon>Fungi</taxon>
        <taxon>Dikarya</taxon>
        <taxon>Ascomycota</taxon>
        <taxon>Pezizomycotina</taxon>
        <taxon>Sordariomycetes</taxon>
        <taxon>Sordariomycetidae</taxon>
        <taxon>Diaporthales</taxon>
        <taxon>Cytosporaceae</taxon>
        <taxon>Cytospora</taxon>
    </lineage>
</organism>
<protein>
    <recommendedName>
        <fullName evidence="2">Asl1-like glycosyl hydrolase catalytic domain-containing protein</fullName>
    </recommendedName>
</protein>
<dbReference type="PANTHER" id="PTHR34154:SF10">
    <property type="entry name" value="ASL1-LIKE GLYCOSYL HYDROLASE CATALYTIC DOMAIN-CONTAINING PROTEIN"/>
    <property type="match status" value="1"/>
</dbReference>
<evidence type="ECO:0000313" key="3">
    <source>
        <dbReference type="EMBL" id="ROV95236.1"/>
    </source>
</evidence>
<proteinExistence type="predicted"/>
<dbReference type="Pfam" id="PF11790">
    <property type="entry name" value="Glyco_hydro_cc"/>
    <property type="match status" value="1"/>
</dbReference>
<dbReference type="InterPro" id="IPR024655">
    <property type="entry name" value="Asl1_glyco_hydro_catalytic"/>
</dbReference>
<keyword evidence="1" id="KW-0732">Signal</keyword>
<dbReference type="GO" id="GO:0009277">
    <property type="term" value="C:fungal-type cell wall"/>
    <property type="evidence" value="ECO:0007669"/>
    <property type="project" value="TreeGrafter"/>
</dbReference>
<feature type="signal peptide" evidence="1">
    <location>
        <begin position="1"/>
        <end position="24"/>
    </location>
</feature>
<dbReference type="STRING" id="356882.A0A423VW77"/>
<keyword evidence="4" id="KW-1185">Reference proteome</keyword>
<reference evidence="3 4" key="1">
    <citation type="submission" date="2015-09" db="EMBL/GenBank/DDBJ databases">
        <title>Host preference determinants of Valsa canker pathogens revealed by comparative genomics.</title>
        <authorList>
            <person name="Yin Z."/>
            <person name="Huang L."/>
        </authorList>
    </citation>
    <scope>NUCLEOTIDE SEQUENCE [LARGE SCALE GENOMIC DNA]</scope>
    <source>
        <strain evidence="3 4">03-1</strain>
    </source>
</reference>